<keyword evidence="5" id="KW-0999">Mitochondrion inner membrane</keyword>
<sequence length="84" mass="9609">MSAEVAGKLPKPQMRGLLHRQIKRNLVIAGIACFIGGAYMRFVYGARNKKAYADFYLNFDAEKTFHEMRRKGVFNSCDTDDDDE</sequence>
<keyword evidence="8 9" id="KW-0472">Membrane</keyword>
<dbReference type="SUPFAM" id="SSF81415">
    <property type="entry name" value="Mitochondrial cytochrome c oxidase subunit VIc"/>
    <property type="match status" value="1"/>
</dbReference>
<gene>
    <name evidence="10" type="ORF">PHYEVI_LOCUS7630</name>
</gene>
<comment type="pathway">
    <text evidence="2">Energy metabolism; oxidative phosphorylation.</text>
</comment>
<dbReference type="OrthoDB" id="10051322at2759"/>
<evidence type="ECO:0000256" key="6">
    <source>
        <dbReference type="ARBA" id="ARBA00022989"/>
    </source>
</evidence>
<organism evidence="10 11">
    <name type="scientific">Phyllotreta striolata</name>
    <name type="common">Striped flea beetle</name>
    <name type="synonym">Crioceris striolata</name>
    <dbReference type="NCBI Taxonomy" id="444603"/>
    <lineage>
        <taxon>Eukaryota</taxon>
        <taxon>Metazoa</taxon>
        <taxon>Ecdysozoa</taxon>
        <taxon>Arthropoda</taxon>
        <taxon>Hexapoda</taxon>
        <taxon>Insecta</taxon>
        <taxon>Pterygota</taxon>
        <taxon>Neoptera</taxon>
        <taxon>Endopterygota</taxon>
        <taxon>Coleoptera</taxon>
        <taxon>Polyphaga</taxon>
        <taxon>Cucujiformia</taxon>
        <taxon>Chrysomeloidea</taxon>
        <taxon>Chrysomelidae</taxon>
        <taxon>Galerucinae</taxon>
        <taxon>Alticini</taxon>
        <taxon>Phyllotreta</taxon>
    </lineage>
</organism>
<dbReference type="EMBL" id="OU900097">
    <property type="protein sequence ID" value="CAG9861288.1"/>
    <property type="molecule type" value="Genomic_DNA"/>
</dbReference>
<dbReference type="InterPro" id="IPR034884">
    <property type="entry name" value="Cytochrome_c_oxidase_VIc/VIIs"/>
</dbReference>
<proteinExistence type="inferred from homology"/>
<evidence type="ECO:0000256" key="7">
    <source>
        <dbReference type="ARBA" id="ARBA00023128"/>
    </source>
</evidence>
<comment type="similarity">
    <text evidence="3">Belongs to the cytochrome c oxidase subunit 6c family.</text>
</comment>
<dbReference type="InterPro" id="IPR037169">
    <property type="entry name" value="Cytochrome_c_oxidase_VIc_sf"/>
</dbReference>
<evidence type="ECO:0000256" key="5">
    <source>
        <dbReference type="ARBA" id="ARBA00022792"/>
    </source>
</evidence>
<evidence type="ECO:0000256" key="4">
    <source>
        <dbReference type="ARBA" id="ARBA00022692"/>
    </source>
</evidence>
<comment type="subcellular location">
    <subcellularLocation>
        <location evidence="1">Mitochondrion inner membrane</location>
        <topology evidence="1">Single-pass membrane protein</topology>
    </subcellularLocation>
</comment>
<keyword evidence="4 9" id="KW-0812">Transmembrane</keyword>
<reference evidence="10" key="1">
    <citation type="submission" date="2022-01" db="EMBL/GenBank/DDBJ databases">
        <authorList>
            <person name="King R."/>
        </authorList>
    </citation>
    <scope>NUCLEOTIDE SEQUENCE</scope>
</reference>
<evidence type="ECO:0000256" key="9">
    <source>
        <dbReference type="SAM" id="Phobius"/>
    </source>
</evidence>
<evidence type="ECO:0000256" key="3">
    <source>
        <dbReference type="ARBA" id="ARBA00007204"/>
    </source>
</evidence>
<dbReference type="GO" id="GO:0005743">
    <property type="term" value="C:mitochondrial inner membrane"/>
    <property type="evidence" value="ECO:0007669"/>
    <property type="project" value="UniProtKB-SubCell"/>
</dbReference>
<evidence type="ECO:0000313" key="10">
    <source>
        <dbReference type="EMBL" id="CAG9861288.1"/>
    </source>
</evidence>
<keyword evidence="7" id="KW-0496">Mitochondrion</keyword>
<dbReference type="InterPro" id="IPR051389">
    <property type="entry name" value="Cytochrome_c_oxidase_VIc"/>
</dbReference>
<dbReference type="CDD" id="cd22901">
    <property type="entry name" value="CcO_VIc"/>
    <property type="match status" value="1"/>
</dbReference>
<keyword evidence="11" id="KW-1185">Reference proteome</keyword>
<dbReference type="Pfam" id="PF02937">
    <property type="entry name" value="COX6C"/>
    <property type="match status" value="1"/>
</dbReference>
<name>A0A9N9XTF3_PHYSR</name>
<dbReference type="Proteomes" id="UP001153712">
    <property type="component" value="Chromosome 4"/>
</dbReference>
<evidence type="ECO:0000256" key="2">
    <source>
        <dbReference type="ARBA" id="ARBA00004673"/>
    </source>
</evidence>
<feature type="transmembrane region" description="Helical" evidence="9">
    <location>
        <begin position="26"/>
        <end position="44"/>
    </location>
</feature>
<keyword evidence="6 9" id="KW-1133">Transmembrane helix</keyword>
<evidence type="ECO:0008006" key="12">
    <source>
        <dbReference type="Google" id="ProtNLM"/>
    </source>
</evidence>
<dbReference type="PANTHER" id="PTHR48416:SF1">
    <property type="entry name" value="CYTOCHROME C OXIDASE SUBUNIT 6C"/>
    <property type="match status" value="1"/>
</dbReference>
<evidence type="ECO:0000256" key="1">
    <source>
        <dbReference type="ARBA" id="ARBA00004434"/>
    </source>
</evidence>
<evidence type="ECO:0000256" key="8">
    <source>
        <dbReference type="ARBA" id="ARBA00023136"/>
    </source>
</evidence>
<dbReference type="AlphaFoldDB" id="A0A9N9XTF3"/>
<protein>
    <recommendedName>
        <fullName evidence="12">Mitochondrial cytochrome c oxidase subunit VIc/VIIs domain-containing protein</fullName>
    </recommendedName>
</protein>
<accession>A0A9N9XTF3</accession>
<dbReference type="Gene3D" id="4.10.93.10">
    <property type="entry name" value="Mitochondrial cytochrome c oxidase subunit VIc/VIIs"/>
    <property type="match status" value="1"/>
</dbReference>
<evidence type="ECO:0000313" key="11">
    <source>
        <dbReference type="Proteomes" id="UP001153712"/>
    </source>
</evidence>
<dbReference type="PANTHER" id="PTHR48416">
    <property type="entry name" value="CYTOCHROME C OXIDASE SUBUNIT 6C"/>
    <property type="match status" value="1"/>
</dbReference>